<dbReference type="Proteomes" id="UP000290900">
    <property type="component" value="Unassembled WGS sequence"/>
</dbReference>
<dbReference type="InterPro" id="IPR029069">
    <property type="entry name" value="HotDog_dom_sf"/>
</dbReference>
<dbReference type="Gene3D" id="3.10.129.10">
    <property type="entry name" value="Hotdog Thioesterase"/>
    <property type="match status" value="1"/>
</dbReference>
<proteinExistence type="predicted"/>
<dbReference type="GO" id="GO:0005739">
    <property type="term" value="C:mitochondrion"/>
    <property type="evidence" value="ECO:0007669"/>
    <property type="project" value="TreeGrafter"/>
</dbReference>
<dbReference type="PANTHER" id="PTHR28152:SF2">
    <property type="entry name" value="N-TERMINAL OF MAOC-LIKE DEHYDRATASE DOMAIN-CONTAINING PROTEIN"/>
    <property type="match status" value="1"/>
</dbReference>
<dbReference type="InParanoid" id="A0A448YTK5"/>
<organism evidence="1 2">
    <name type="scientific">Brettanomyces naardenensis</name>
    <name type="common">Yeast</name>
    <dbReference type="NCBI Taxonomy" id="13370"/>
    <lineage>
        <taxon>Eukaryota</taxon>
        <taxon>Fungi</taxon>
        <taxon>Dikarya</taxon>
        <taxon>Ascomycota</taxon>
        <taxon>Saccharomycotina</taxon>
        <taxon>Pichiomycetes</taxon>
        <taxon>Pichiales</taxon>
        <taxon>Pichiaceae</taxon>
        <taxon>Brettanomyces</taxon>
    </lineage>
</organism>
<name>A0A448YTK5_BRENA</name>
<dbReference type="AlphaFoldDB" id="A0A448YTK5"/>
<evidence type="ECO:0000313" key="2">
    <source>
        <dbReference type="Proteomes" id="UP000290900"/>
    </source>
</evidence>
<dbReference type="OrthoDB" id="3257538at2759"/>
<dbReference type="EMBL" id="CAACVR010000075">
    <property type="protein sequence ID" value="VEU24236.1"/>
    <property type="molecule type" value="Genomic_DNA"/>
</dbReference>
<dbReference type="GO" id="GO:0019171">
    <property type="term" value="F:(3R)-hydroxyacyl-[acyl-carrier-protein] dehydratase activity"/>
    <property type="evidence" value="ECO:0007669"/>
    <property type="project" value="TreeGrafter"/>
</dbReference>
<keyword evidence="2" id="KW-1185">Reference proteome</keyword>
<accession>A0A448YTK5</accession>
<reference evidence="1 2" key="1">
    <citation type="submission" date="2018-12" db="EMBL/GenBank/DDBJ databases">
        <authorList>
            <person name="Tiukova I."/>
            <person name="Dainat J."/>
        </authorList>
    </citation>
    <scope>NUCLEOTIDE SEQUENCE [LARGE SCALE GENOMIC DNA]</scope>
</reference>
<evidence type="ECO:0000313" key="1">
    <source>
        <dbReference type="EMBL" id="VEU24236.1"/>
    </source>
</evidence>
<dbReference type="PANTHER" id="PTHR28152">
    <property type="entry name" value="HYDROXYACYL-THIOESTER DEHYDRATASE TYPE 2, MITOCHONDRIAL"/>
    <property type="match status" value="1"/>
</dbReference>
<dbReference type="InterPro" id="IPR052741">
    <property type="entry name" value="Mitochondrial_HTD2"/>
</dbReference>
<dbReference type="STRING" id="13370.A0A448YTK5"/>
<dbReference type="SUPFAM" id="SSF54637">
    <property type="entry name" value="Thioesterase/thiol ester dehydrase-isomerase"/>
    <property type="match status" value="1"/>
</dbReference>
<gene>
    <name evidence="1" type="ORF">BRENAR_LOCUS4964</name>
</gene>
<sequence>MWVGGEFLFDPENPLRFGDNVQFEETVERVKSLNHNETIFVDYNRRYVNEAGLSQVEKRRICYLYGLYSEEERASPTDTIRPDEYKWITLSKVTNFRMSALTFNSHLLHYDESYCKEVEGYPKVVVQAPLLFEIALQFWLNRAGKGKDVKRIKYKVSRPVFVDQQVKVCFKEMDGRKWKLWLEDSGGETLSMLLTERPSAGPDKTCRAA</sequence>
<protein>
    <submittedName>
        <fullName evidence="1">DEKNAAC105460</fullName>
    </submittedName>
</protein>